<dbReference type="VEuPathDB" id="FungiDB:MUCCIDRAFT_112497"/>
<evidence type="ECO:0000256" key="2">
    <source>
        <dbReference type="SAM" id="SignalP"/>
    </source>
</evidence>
<feature type="signal peptide" evidence="2">
    <location>
        <begin position="1"/>
        <end position="19"/>
    </location>
</feature>
<comment type="caution">
    <text evidence="4">The sequence shown here is derived from an EMBL/GenBank/DDBJ whole genome shotgun (WGS) entry which is preliminary data.</text>
</comment>
<dbReference type="PRINTS" id="PR00792">
    <property type="entry name" value="PEPSIN"/>
</dbReference>
<accession>A0A162QP70</accession>
<dbReference type="AlphaFoldDB" id="A0A162QP70"/>
<evidence type="ECO:0000313" key="4">
    <source>
        <dbReference type="EMBL" id="OAD01069.1"/>
    </source>
</evidence>
<comment type="similarity">
    <text evidence="1">Belongs to the peptidase A1 family.</text>
</comment>
<proteinExistence type="inferred from homology"/>
<feature type="chain" id="PRO_5007838756" description="Peptidase A1 domain-containing protein" evidence="2">
    <location>
        <begin position="20"/>
        <end position="378"/>
    </location>
</feature>
<dbReference type="Gene3D" id="2.40.70.10">
    <property type="entry name" value="Acid Proteases"/>
    <property type="match status" value="2"/>
</dbReference>
<dbReference type="PANTHER" id="PTHR47966">
    <property type="entry name" value="BETA-SITE APP-CLEAVING ENZYME, ISOFORM A-RELATED"/>
    <property type="match status" value="1"/>
</dbReference>
<dbReference type="SUPFAM" id="SSF50630">
    <property type="entry name" value="Acid proteases"/>
    <property type="match status" value="1"/>
</dbReference>
<dbReference type="InterPro" id="IPR033121">
    <property type="entry name" value="PEPTIDASE_A1"/>
</dbReference>
<evidence type="ECO:0000313" key="5">
    <source>
        <dbReference type="Proteomes" id="UP000077051"/>
    </source>
</evidence>
<dbReference type="OrthoDB" id="15189at2759"/>
<evidence type="ECO:0000259" key="3">
    <source>
        <dbReference type="PROSITE" id="PS51767"/>
    </source>
</evidence>
<dbReference type="InterPro" id="IPR034164">
    <property type="entry name" value="Pepsin-like_dom"/>
</dbReference>
<dbReference type="InterPro" id="IPR021109">
    <property type="entry name" value="Peptidase_aspartic_dom_sf"/>
</dbReference>
<dbReference type="GO" id="GO:0004190">
    <property type="term" value="F:aspartic-type endopeptidase activity"/>
    <property type="evidence" value="ECO:0007669"/>
    <property type="project" value="InterPro"/>
</dbReference>
<name>A0A162QP70_MUCCL</name>
<dbReference type="CDD" id="cd05471">
    <property type="entry name" value="pepsin_like"/>
    <property type="match status" value="1"/>
</dbReference>
<dbReference type="PROSITE" id="PS51767">
    <property type="entry name" value="PEPTIDASE_A1"/>
    <property type="match status" value="1"/>
</dbReference>
<dbReference type="Pfam" id="PF00026">
    <property type="entry name" value="Asp"/>
    <property type="match status" value="1"/>
</dbReference>
<dbReference type="Proteomes" id="UP000077051">
    <property type="component" value="Unassembled WGS sequence"/>
</dbReference>
<gene>
    <name evidence="4" type="ORF">MUCCIDRAFT_112497</name>
</gene>
<dbReference type="EMBL" id="AMYB01000006">
    <property type="protein sequence ID" value="OAD01069.1"/>
    <property type="molecule type" value="Genomic_DNA"/>
</dbReference>
<keyword evidence="5" id="KW-1185">Reference proteome</keyword>
<dbReference type="GO" id="GO:0006508">
    <property type="term" value="P:proteolysis"/>
    <property type="evidence" value="ECO:0007669"/>
    <property type="project" value="InterPro"/>
</dbReference>
<reference evidence="4 5" key="1">
    <citation type="submission" date="2015-06" db="EMBL/GenBank/DDBJ databases">
        <title>Expansion of signal transduction pathways in fungi by whole-genome duplication.</title>
        <authorList>
            <consortium name="DOE Joint Genome Institute"/>
            <person name="Corrochano L.M."/>
            <person name="Kuo A."/>
            <person name="Marcet-Houben M."/>
            <person name="Polaino S."/>
            <person name="Salamov A."/>
            <person name="Villalobos J.M."/>
            <person name="Alvarez M.I."/>
            <person name="Avalos J."/>
            <person name="Benito E.P."/>
            <person name="Benoit I."/>
            <person name="Burger G."/>
            <person name="Camino L.P."/>
            <person name="Canovas D."/>
            <person name="Cerda-Olmedo E."/>
            <person name="Cheng J.-F."/>
            <person name="Dominguez A."/>
            <person name="Elias M."/>
            <person name="Eslava A.P."/>
            <person name="Glaser F."/>
            <person name="Grimwood J."/>
            <person name="Gutierrez G."/>
            <person name="Heitman J."/>
            <person name="Henrissat B."/>
            <person name="Iturriaga E.A."/>
            <person name="Lang B.F."/>
            <person name="Lavin J.L."/>
            <person name="Lee S."/>
            <person name="Li W."/>
            <person name="Lindquist E."/>
            <person name="Lopez-Garcia S."/>
            <person name="Luque E.M."/>
            <person name="Marcos A.T."/>
            <person name="Martin J."/>
            <person name="Mccluskey K."/>
            <person name="Medina H.R."/>
            <person name="Miralles-Duran A."/>
            <person name="Miyazaki A."/>
            <person name="Munoz-Torres E."/>
            <person name="Oguiza J.A."/>
            <person name="Ohm R."/>
            <person name="Olmedo M."/>
            <person name="Orejas M."/>
            <person name="Ortiz-Castellanos L."/>
            <person name="Pisabarro A.G."/>
            <person name="Rodriguez-Romero J."/>
            <person name="Ruiz-Herrera J."/>
            <person name="Ruiz-Vazquez R."/>
            <person name="Sanz C."/>
            <person name="Schackwitz W."/>
            <person name="Schmutz J."/>
            <person name="Shahriari M."/>
            <person name="Shelest E."/>
            <person name="Silva-Franco F."/>
            <person name="Soanes D."/>
            <person name="Syed K."/>
            <person name="Tagua V.G."/>
            <person name="Talbot N.J."/>
            <person name="Thon M."/>
            <person name="De Vries R.P."/>
            <person name="Wiebenga A."/>
            <person name="Yadav J.S."/>
            <person name="Braun E.L."/>
            <person name="Baker S."/>
            <person name="Garre V."/>
            <person name="Horwitz B."/>
            <person name="Torres-Martinez S."/>
            <person name="Idnurm A."/>
            <person name="Herrera-Estrella A."/>
            <person name="Gabaldon T."/>
            <person name="Grigoriev I.V."/>
        </authorList>
    </citation>
    <scope>NUCLEOTIDE SEQUENCE [LARGE SCALE GENOMIC DNA]</scope>
    <source>
        <strain evidence="4 5">CBS 277.49</strain>
    </source>
</reference>
<protein>
    <recommendedName>
        <fullName evidence="3">Peptidase A1 domain-containing protein</fullName>
    </recommendedName>
</protein>
<dbReference type="STRING" id="747725.A0A162QP70"/>
<dbReference type="PANTHER" id="PTHR47966:SF51">
    <property type="entry name" value="BETA-SITE APP-CLEAVING ENZYME, ISOFORM A-RELATED"/>
    <property type="match status" value="1"/>
</dbReference>
<evidence type="ECO:0000256" key="1">
    <source>
        <dbReference type="ARBA" id="ARBA00007447"/>
    </source>
</evidence>
<feature type="domain" description="Peptidase A1" evidence="3">
    <location>
        <begin position="44"/>
        <end position="363"/>
    </location>
</feature>
<dbReference type="InterPro" id="IPR001461">
    <property type="entry name" value="Aspartic_peptidase_A1"/>
</dbReference>
<keyword evidence="2" id="KW-0732">Signal</keyword>
<organism evidence="4 5">
    <name type="scientific">Mucor lusitanicus CBS 277.49</name>
    <dbReference type="NCBI Taxonomy" id="747725"/>
    <lineage>
        <taxon>Eukaryota</taxon>
        <taxon>Fungi</taxon>
        <taxon>Fungi incertae sedis</taxon>
        <taxon>Mucoromycota</taxon>
        <taxon>Mucoromycotina</taxon>
        <taxon>Mucoromycetes</taxon>
        <taxon>Mucorales</taxon>
        <taxon>Mucorineae</taxon>
        <taxon>Mucoraceae</taxon>
        <taxon>Mucor</taxon>
    </lineage>
</organism>
<sequence>MKLSASIIIVSTVITTVAAYPSDFIRRGVSSALSFPCGDDVPNWVANIEIGTPDQSFPLLLDTSSDNTWVAGIMCKSEFCLTRKGPLFDAGKSSSIENEHTKLTLEYEQGTVVGDLYQDNFKIGGTVVKDYPFGKAFEVVGFNNSVSYAGILGLGGSEVNNKLKLDKRGPSSSIGEPSTFYGASGISYRKRNNVGGKTCQFAFGIDESRIEGDIAWLDLPTCDYGTTPFWKAKLTCAKIEGVADLKFKKTVASFDTSIKNIQVPHKDLAIIHEGLKAEYNDHSNQYEFKCCYAKDLTISFEKYDVTLPTEAWTKKVNDEICTDVFQVLKPTKNDHENTWKLGTRFITNFVSIFDEHRRQTGLALLAGGSNNGLKISAK</sequence>